<dbReference type="Gene3D" id="3.40.710.10">
    <property type="entry name" value="DD-peptidase/beta-lactamase superfamily"/>
    <property type="match status" value="2"/>
</dbReference>
<name>A0A939KJQ7_9CLOT</name>
<evidence type="ECO:0000256" key="10">
    <source>
        <dbReference type="ARBA" id="ARBA00023316"/>
    </source>
</evidence>
<dbReference type="Pfam" id="PF00905">
    <property type="entry name" value="Transpeptidase"/>
    <property type="match status" value="2"/>
</dbReference>
<keyword evidence="10" id="KW-0961">Cell wall biogenesis/degradation</keyword>
<evidence type="ECO:0000256" key="11">
    <source>
        <dbReference type="SAM" id="MobiDB-lite"/>
    </source>
</evidence>
<comment type="caution">
    <text evidence="14">The sequence shown here is derived from an EMBL/GenBank/DDBJ whole genome shotgun (WGS) entry which is preliminary data.</text>
</comment>
<keyword evidence="15" id="KW-1185">Reference proteome</keyword>
<dbReference type="Proteomes" id="UP000664218">
    <property type="component" value="Unassembled WGS sequence"/>
</dbReference>
<dbReference type="Gene3D" id="3.90.1310.10">
    <property type="entry name" value="Penicillin-binding protein 2a (Domain 2)"/>
    <property type="match status" value="2"/>
</dbReference>
<evidence type="ECO:0000256" key="8">
    <source>
        <dbReference type="ARBA" id="ARBA00022989"/>
    </source>
</evidence>
<dbReference type="Gene3D" id="1.10.10.1230">
    <property type="entry name" value="Penicillin-binding protein, N-terminal non-catalytic domain, head sub-domain"/>
    <property type="match status" value="1"/>
</dbReference>
<dbReference type="EMBL" id="JAFNJU010000001">
    <property type="protein sequence ID" value="MBO1263940.1"/>
    <property type="molecule type" value="Genomic_DNA"/>
</dbReference>
<comment type="subcellular location">
    <subcellularLocation>
        <location evidence="2">Cell membrane</location>
    </subcellularLocation>
    <subcellularLocation>
        <location evidence="1">Membrane</location>
        <topology evidence="1">Single-pass membrane protein</topology>
    </subcellularLocation>
</comment>
<reference evidence="14" key="1">
    <citation type="submission" date="2021-03" db="EMBL/GenBank/DDBJ databases">
        <title>Proteiniclasticum marinus sp. nov., isolated from tidal flat sediment.</title>
        <authorList>
            <person name="Namirimu T."/>
            <person name="Yang J.-A."/>
            <person name="Yang S.-H."/>
            <person name="Kim Y.-J."/>
            <person name="Kwon K.K."/>
        </authorList>
    </citation>
    <scope>NUCLEOTIDE SEQUENCE</scope>
    <source>
        <strain evidence="14">SCR006</strain>
    </source>
</reference>
<evidence type="ECO:0000256" key="9">
    <source>
        <dbReference type="ARBA" id="ARBA00023136"/>
    </source>
</evidence>
<dbReference type="GO" id="GO:0009252">
    <property type="term" value="P:peptidoglycan biosynthetic process"/>
    <property type="evidence" value="ECO:0007669"/>
    <property type="project" value="UniProtKB-KW"/>
</dbReference>
<organism evidence="14 15">
    <name type="scientific">Proteiniclasticum aestuarii</name>
    <dbReference type="NCBI Taxonomy" id="2817862"/>
    <lineage>
        <taxon>Bacteria</taxon>
        <taxon>Bacillati</taxon>
        <taxon>Bacillota</taxon>
        <taxon>Clostridia</taxon>
        <taxon>Eubacteriales</taxon>
        <taxon>Clostridiaceae</taxon>
        <taxon>Proteiniclasticum</taxon>
    </lineage>
</organism>
<feature type="domain" description="Penicillin-binding protein transpeptidase" evidence="12">
    <location>
        <begin position="759"/>
        <end position="921"/>
    </location>
</feature>
<keyword evidence="8" id="KW-1133">Transmembrane helix</keyword>
<accession>A0A939KJQ7</accession>
<evidence type="ECO:0000313" key="14">
    <source>
        <dbReference type="EMBL" id="MBO1263940.1"/>
    </source>
</evidence>
<dbReference type="InterPro" id="IPR005311">
    <property type="entry name" value="PBP_dimer"/>
</dbReference>
<dbReference type="GO" id="GO:0071555">
    <property type="term" value="P:cell wall organization"/>
    <property type="evidence" value="ECO:0007669"/>
    <property type="project" value="UniProtKB-KW"/>
</dbReference>
<feature type="domain" description="Penicillin-binding protein transpeptidase" evidence="12">
    <location>
        <begin position="414"/>
        <end position="631"/>
    </location>
</feature>
<dbReference type="AlphaFoldDB" id="A0A939KJQ7"/>
<evidence type="ECO:0000313" key="15">
    <source>
        <dbReference type="Proteomes" id="UP000664218"/>
    </source>
</evidence>
<dbReference type="PANTHER" id="PTHR30627">
    <property type="entry name" value="PEPTIDOGLYCAN D,D-TRANSPEPTIDASE"/>
    <property type="match status" value="1"/>
</dbReference>
<dbReference type="InterPro" id="IPR036138">
    <property type="entry name" value="PBP_dimer_sf"/>
</dbReference>
<dbReference type="InterPro" id="IPR050515">
    <property type="entry name" value="Beta-lactam/transpept"/>
</dbReference>
<keyword evidence="4" id="KW-1003">Cell membrane</keyword>
<gene>
    <name evidence="14" type="ORF">J3A84_02645</name>
</gene>
<dbReference type="GO" id="GO:0071972">
    <property type="term" value="F:peptidoglycan L,D-transpeptidase activity"/>
    <property type="evidence" value="ECO:0007669"/>
    <property type="project" value="TreeGrafter"/>
</dbReference>
<feature type="compositionally biased region" description="Acidic residues" evidence="11">
    <location>
        <begin position="954"/>
        <end position="976"/>
    </location>
</feature>
<keyword evidence="5" id="KW-0812">Transmembrane</keyword>
<dbReference type="RefSeq" id="WP_207598435.1">
    <property type="nucleotide sequence ID" value="NZ_JAFNJU010000001.1"/>
</dbReference>
<dbReference type="InterPro" id="IPR012338">
    <property type="entry name" value="Beta-lactam/transpept-like"/>
</dbReference>
<evidence type="ECO:0000259" key="13">
    <source>
        <dbReference type="Pfam" id="PF03717"/>
    </source>
</evidence>
<dbReference type="GO" id="GO:0005886">
    <property type="term" value="C:plasma membrane"/>
    <property type="evidence" value="ECO:0007669"/>
    <property type="project" value="UniProtKB-SubCell"/>
</dbReference>
<evidence type="ECO:0000256" key="4">
    <source>
        <dbReference type="ARBA" id="ARBA00022475"/>
    </source>
</evidence>
<proteinExistence type="inferred from homology"/>
<evidence type="ECO:0008006" key="16">
    <source>
        <dbReference type="Google" id="ProtNLM"/>
    </source>
</evidence>
<dbReference type="Pfam" id="PF03717">
    <property type="entry name" value="PBP_dimer"/>
    <property type="match status" value="1"/>
</dbReference>
<dbReference type="InterPro" id="IPR001460">
    <property type="entry name" value="PCN-bd_Tpept"/>
</dbReference>
<evidence type="ECO:0000256" key="5">
    <source>
        <dbReference type="ARBA" id="ARBA00022692"/>
    </source>
</evidence>
<keyword evidence="7" id="KW-0573">Peptidoglycan synthesis</keyword>
<evidence type="ECO:0000256" key="2">
    <source>
        <dbReference type="ARBA" id="ARBA00004236"/>
    </source>
</evidence>
<sequence length="976" mass="109434">MNLGNKKKKKFNRYTGLLLIMVVVFSLLINQMFNLQVIHGDEYFARANVEFIKNIDNAAPRGEIMDAKGNILATSLQSYNLIYVDTTESRKEIYTTIDKVEALLEKSGEEINDTFSLKTDPFRFEFNSDDPDFIRSAELRWKKDRGINDYLFNTIMREKTGKSKIADLNESETNELDELILDFTPEETYYYLISFYNLYEPLEPTPEEKKAYALKDGREIHEELLKVFDWDTIRSYLLIRDSIRMESYSGSKAVTLVSNMSEASAFTFMQQLSFLPGIDVETNPIRFYPYGPMAAHVLGYLNPVPAKKKDYYLERGYDISKDYIGIQGIESAYENRLKGSKGVSTVEVDKNGRTVSELFELETYPGSTVQLTLDLDLQHTAEQALKDIIIRYSEEDTKHAIAGYFQDSSNATRGAVIAMDINTGNVLAMASYPSYDPNIFAVPGRLTTEIYKEIFTPDYKTFAEELIQEKNIRVPVEEGSNVTRPATVDDLFRTGDEGNLEDNNDLYAKPLFNYATQGLVPSGSTFKIVTGLAALEEGVITANTIIRDTGSFSNDKTGTPITNEGGGSYGNTDLAKAIAKSSNVYFSDVGYRLYQAKGLNALAEWAWKLGLGHDPEEPLHSTTGIEIRESIYGNVYNHYGKVELTKKLFMFDVVEFLRAGRSRTSDYGPTFTPLDIGIDNSEIETIEKAKENIKVKIRESLDISLEEANNYIRKDFDEVIESLTTVIQEYILLLPEEEAAGLETAKRYAEELANLIVFDKSTEIISPRNVLNSSLGQGDNQVTLLQVTNALAAIANGGTRYKTNLVSRILDAEGNVIQENEPVILEETGITKATVDALLEGLHDSTKPGGGAYSVFKDFPIESGGKTGTATWKTNQEEFGRAAFGVYTAVAPIENPEIVVAAIVYDVTRGSFVAPISLAVMEEYFEDQLEAEFPDYQRQFDYDSPEPTTNYVEPGEETPLNEEESMEQESEEENTP</sequence>
<evidence type="ECO:0000256" key="3">
    <source>
        <dbReference type="ARBA" id="ARBA00007171"/>
    </source>
</evidence>
<dbReference type="PANTHER" id="PTHR30627:SF2">
    <property type="entry name" value="PEPTIDOGLYCAN D,D-TRANSPEPTIDASE MRDA"/>
    <property type="match status" value="1"/>
</dbReference>
<dbReference type="SUPFAM" id="SSF56519">
    <property type="entry name" value="Penicillin binding protein dimerisation domain"/>
    <property type="match status" value="1"/>
</dbReference>
<evidence type="ECO:0000256" key="7">
    <source>
        <dbReference type="ARBA" id="ARBA00022984"/>
    </source>
</evidence>
<evidence type="ECO:0000256" key="6">
    <source>
        <dbReference type="ARBA" id="ARBA00022960"/>
    </source>
</evidence>
<dbReference type="SUPFAM" id="SSF56601">
    <property type="entry name" value="beta-lactamase/transpeptidase-like"/>
    <property type="match status" value="1"/>
</dbReference>
<protein>
    <recommendedName>
        <fullName evidence="16">Penicillin-binding protein</fullName>
    </recommendedName>
</protein>
<feature type="region of interest" description="Disordered" evidence="11">
    <location>
        <begin position="936"/>
        <end position="976"/>
    </location>
</feature>
<dbReference type="GO" id="GO:0008360">
    <property type="term" value="P:regulation of cell shape"/>
    <property type="evidence" value="ECO:0007669"/>
    <property type="project" value="UniProtKB-KW"/>
</dbReference>
<comment type="similarity">
    <text evidence="3">Belongs to the transpeptidase family.</text>
</comment>
<feature type="domain" description="Penicillin-binding protein dimerisation" evidence="13">
    <location>
        <begin position="58"/>
        <end position="357"/>
    </location>
</feature>
<dbReference type="GO" id="GO:0008658">
    <property type="term" value="F:penicillin binding"/>
    <property type="evidence" value="ECO:0007669"/>
    <property type="project" value="InterPro"/>
</dbReference>
<evidence type="ECO:0000259" key="12">
    <source>
        <dbReference type="Pfam" id="PF00905"/>
    </source>
</evidence>
<keyword evidence="6" id="KW-0133">Cell shape</keyword>
<evidence type="ECO:0000256" key="1">
    <source>
        <dbReference type="ARBA" id="ARBA00004167"/>
    </source>
</evidence>
<keyword evidence="9" id="KW-0472">Membrane</keyword>